<keyword evidence="2" id="KW-0418">Kinase</keyword>
<dbReference type="SUPFAM" id="SSF56112">
    <property type="entry name" value="Protein kinase-like (PK-like)"/>
    <property type="match status" value="1"/>
</dbReference>
<gene>
    <name evidence="2" type="ORF">BJ989_001048</name>
</gene>
<dbReference type="InterPro" id="IPR011009">
    <property type="entry name" value="Kinase-like_dom_sf"/>
</dbReference>
<keyword evidence="3" id="KW-1185">Reference proteome</keyword>
<evidence type="ECO:0000259" key="1">
    <source>
        <dbReference type="Pfam" id="PF01636"/>
    </source>
</evidence>
<dbReference type="GO" id="GO:0016301">
    <property type="term" value="F:kinase activity"/>
    <property type="evidence" value="ECO:0007669"/>
    <property type="project" value="UniProtKB-KW"/>
</dbReference>
<keyword evidence="2" id="KW-0808">Transferase</keyword>
<comment type="caution">
    <text evidence="2">The sequence shown here is derived from an EMBL/GenBank/DDBJ whole genome shotgun (WGS) entry which is preliminary data.</text>
</comment>
<evidence type="ECO:0000313" key="3">
    <source>
        <dbReference type="Proteomes" id="UP000544110"/>
    </source>
</evidence>
<reference evidence="2 3" key="1">
    <citation type="submission" date="2020-07" db="EMBL/GenBank/DDBJ databases">
        <title>Sequencing the genomes of 1000 actinobacteria strains.</title>
        <authorList>
            <person name="Klenk H.-P."/>
        </authorList>
    </citation>
    <scope>NUCLEOTIDE SEQUENCE [LARGE SCALE GENOMIC DNA]</scope>
    <source>
        <strain evidence="2 3">DSM 24552</strain>
    </source>
</reference>
<dbReference type="Gene3D" id="3.90.1200.10">
    <property type="match status" value="1"/>
</dbReference>
<dbReference type="InterPro" id="IPR002575">
    <property type="entry name" value="Aminoglycoside_PTrfase"/>
</dbReference>
<name>A0A7Y9RV87_9ACTN</name>
<dbReference type="AlphaFoldDB" id="A0A7Y9RV87"/>
<dbReference type="Proteomes" id="UP000544110">
    <property type="component" value="Unassembled WGS sequence"/>
</dbReference>
<feature type="domain" description="Aminoglycoside phosphotransferase" evidence="1">
    <location>
        <begin position="26"/>
        <end position="238"/>
    </location>
</feature>
<dbReference type="RefSeq" id="WP_179517309.1">
    <property type="nucleotide sequence ID" value="NZ_JACCAC010000001.1"/>
</dbReference>
<dbReference type="EMBL" id="JACCAC010000001">
    <property type="protein sequence ID" value="NYG54744.1"/>
    <property type="molecule type" value="Genomic_DNA"/>
</dbReference>
<organism evidence="2 3">
    <name type="scientific">Nocardioides perillae</name>
    <dbReference type="NCBI Taxonomy" id="1119534"/>
    <lineage>
        <taxon>Bacteria</taxon>
        <taxon>Bacillati</taxon>
        <taxon>Actinomycetota</taxon>
        <taxon>Actinomycetes</taxon>
        <taxon>Propionibacteriales</taxon>
        <taxon>Nocardioidaceae</taxon>
        <taxon>Nocardioides</taxon>
    </lineage>
</organism>
<dbReference type="Pfam" id="PF01636">
    <property type="entry name" value="APH"/>
    <property type="match status" value="1"/>
</dbReference>
<accession>A0A7Y9RV87</accession>
<protein>
    <submittedName>
        <fullName evidence="2">Ser/Thr protein kinase RdoA (MazF antagonist)</fullName>
    </submittedName>
</protein>
<proteinExistence type="predicted"/>
<evidence type="ECO:0000313" key="2">
    <source>
        <dbReference type="EMBL" id="NYG54744.1"/>
    </source>
</evidence>
<sequence length="309" mass="34265">MRDAWLHDVLGPCTVVADLTRQVGSVVEVHDRHGTPWVVKAAPTPGAFDREQHAYAVWVPHLADQAPRLLAAHRDSRTLVLERVPGEADWTWDPARHREAGQLLRRLHDAPPGGSPGEAHAEAPGVGLGRLMHSRLDAALRRKPAGTTVDPALVAAAERAVGTLKREHADLPRVPVHGDFGGHNWARGPDRLRVIDFADARLAPAALDFARLWVGPWCERPDLADAFFEGYGRPMTAQEHEAVRLQLPVFALSLVSHGARHGDREMERRGRHRLARAVQGADHTAYPTGPRGLWWAARRARDRRRFARS</sequence>